<evidence type="ECO:0000256" key="2">
    <source>
        <dbReference type="ARBA" id="ARBA00006929"/>
    </source>
</evidence>
<dbReference type="PROSITE" id="PS51257">
    <property type="entry name" value="PROKAR_LIPOPROTEIN"/>
    <property type="match status" value="1"/>
</dbReference>
<dbReference type="NCBIfam" id="NF001305">
    <property type="entry name" value="PRK00249.1-5"/>
    <property type="match status" value="1"/>
</dbReference>
<proteinExistence type="inferred from homology"/>
<keyword evidence="3 7" id="KW-0732">Signal</keyword>
<name>A0ABS3LJY7_9PROT</name>
<keyword evidence="5 7" id="KW-0975">Bacterial flagellum</keyword>
<keyword evidence="6 7" id="KW-0998">Cell outer membrane</keyword>
<dbReference type="PRINTS" id="PR01008">
    <property type="entry name" value="FLGLRINGFLGH"/>
</dbReference>
<organism evidence="8 9">
    <name type="scientific">Acetobacter suratthaniensis</name>
    <dbReference type="NCBI Taxonomy" id="1502841"/>
    <lineage>
        <taxon>Bacteria</taxon>
        <taxon>Pseudomonadati</taxon>
        <taxon>Pseudomonadota</taxon>
        <taxon>Alphaproteobacteria</taxon>
        <taxon>Acetobacterales</taxon>
        <taxon>Acetobacteraceae</taxon>
        <taxon>Acetobacter</taxon>
    </lineage>
</organism>
<evidence type="ECO:0000313" key="8">
    <source>
        <dbReference type="EMBL" id="MBO1327903.1"/>
    </source>
</evidence>
<evidence type="ECO:0000256" key="4">
    <source>
        <dbReference type="ARBA" id="ARBA00023136"/>
    </source>
</evidence>
<keyword evidence="8" id="KW-0966">Cell projection</keyword>
<comment type="function">
    <text evidence="1 7">Assembles around the rod to form the L-ring and probably protects the motor/basal body from shearing forces during rotation.</text>
</comment>
<keyword evidence="8" id="KW-0282">Flagellum</keyword>
<dbReference type="EMBL" id="JAFVMG010000003">
    <property type="protein sequence ID" value="MBO1327903.1"/>
    <property type="molecule type" value="Genomic_DNA"/>
</dbReference>
<evidence type="ECO:0000256" key="3">
    <source>
        <dbReference type="ARBA" id="ARBA00022729"/>
    </source>
</evidence>
<reference evidence="8 9" key="1">
    <citation type="submission" date="2021-03" db="EMBL/GenBank/DDBJ databases">
        <title>The complete genome sequence of Acetobacter suratthaniensis TBRC 1719.</title>
        <authorList>
            <person name="Charoenyingcharoen P."/>
            <person name="Yukphan P."/>
        </authorList>
    </citation>
    <scope>NUCLEOTIDE SEQUENCE [LARGE SCALE GENOMIC DNA]</scope>
    <source>
        <strain evidence="8 9">TBRC 1719</strain>
    </source>
</reference>
<dbReference type="PANTHER" id="PTHR34933">
    <property type="entry name" value="FLAGELLAR L-RING PROTEIN"/>
    <property type="match status" value="1"/>
</dbReference>
<accession>A0ABS3LJY7</accession>
<evidence type="ECO:0000313" key="9">
    <source>
        <dbReference type="Proteomes" id="UP000664399"/>
    </source>
</evidence>
<dbReference type="Pfam" id="PF02107">
    <property type="entry name" value="FlgH"/>
    <property type="match status" value="1"/>
</dbReference>
<dbReference type="HAMAP" id="MF_00415">
    <property type="entry name" value="FlgH"/>
    <property type="match status" value="1"/>
</dbReference>
<comment type="similarity">
    <text evidence="2 7">Belongs to the FlgH family.</text>
</comment>
<evidence type="ECO:0000256" key="6">
    <source>
        <dbReference type="ARBA" id="ARBA00023237"/>
    </source>
</evidence>
<dbReference type="InterPro" id="IPR000527">
    <property type="entry name" value="Flag_Lring"/>
</dbReference>
<gene>
    <name evidence="7" type="primary">flgH</name>
    <name evidence="8" type="ORF">J2D75_05345</name>
</gene>
<evidence type="ECO:0000256" key="7">
    <source>
        <dbReference type="HAMAP-Rule" id="MF_00415"/>
    </source>
</evidence>
<comment type="subunit">
    <text evidence="7">The basal body constitutes a major portion of the flagellar organelle and consists of four rings (L,P,S, and M) mounted on a central rod.</text>
</comment>
<evidence type="ECO:0000256" key="1">
    <source>
        <dbReference type="ARBA" id="ARBA00002591"/>
    </source>
</evidence>
<keyword evidence="4 7" id="KW-0472">Membrane</keyword>
<protein>
    <recommendedName>
        <fullName evidence="7">Flagellar L-ring protein</fullName>
    </recommendedName>
    <alternativeName>
        <fullName evidence="7">Basal body L-ring protein</fullName>
    </alternativeName>
</protein>
<dbReference type="PANTHER" id="PTHR34933:SF1">
    <property type="entry name" value="FLAGELLAR L-RING PROTEIN"/>
    <property type="match status" value="1"/>
</dbReference>
<dbReference type="Proteomes" id="UP000664399">
    <property type="component" value="Unassembled WGS sequence"/>
</dbReference>
<comment type="caution">
    <text evidence="8">The sequence shown here is derived from an EMBL/GenBank/DDBJ whole genome shotgun (WGS) entry which is preliminary data.</text>
</comment>
<sequence length="247" mass="26397">MRWSFSLMKNRLPGAFLIGLMGLSGCSGLADMSEMGHPPRMTRTSDPTQAPEYRPVTMPMPPLQPPPTEVGSLWRPGSRAFFKDQRASQVGDLIKISVVIADNAAVTNNTSASGSGSENFGIPSLFGFQGKALSSSSALDTSSSSANTATGTISRNETVTLALAGTITQVLPNGNFVVVARQEVRVNGELRQLMVSGVVRPQDITEDNTVTHDRIAEARISYGGRGQLSKLQTPRYGQQVLDSILPF</sequence>
<evidence type="ECO:0000256" key="5">
    <source>
        <dbReference type="ARBA" id="ARBA00023143"/>
    </source>
</evidence>
<keyword evidence="8" id="KW-0969">Cilium</keyword>
<comment type="subcellular location">
    <subcellularLocation>
        <location evidence="7">Cell outer membrane</location>
        <topology evidence="7">Lipid-anchor</topology>
    </subcellularLocation>
    <subcellularLocation>
        <location evidence="7">Bacterial flagellum basal body</location>
    </subcellularLocation>
</comment>
<keyword evidence="7" id="KW-0449">Lipoprotein</keyword>
<keyword evidence="9" id="KW-1185">Reference proteome</keyword>